<protein>
    <submittedName>
        <fullName evidence="4">Uncharacterized protein</fullName>
    </submittedName>
</protein>
<evidence type="ECO:0000313" key="4">
    <source>
        <dbReference type="WBParaSite" id="SMRG1_41430.1"/>
    </source>
</evidence>
<dbReference type="Proteomes" id="UP000050790">
    <property type="component" value="Unassembled WGS sequence"/>
</dbReference>
<feature type="signal peptide" evidence="2">
    <location>
        <begin position="1"/>
        <end position="23"/>
    </location>
</feature>
<sequence>MNRTLVAVLIFTLAVNYLSVTYCDEDEDGKPSKTAEAPAPVPTKSKSSDPGKGKPRRDWMKVYGIDKSKKRVNKTVKI</sequence>
<keyword evidence="2" id="KW-0732">Signal</keyword>
<dbReference type="AlphaFoldDB" id="A0AA84ZRE3"/>
<accession>A0AA84ZRE3</accession>
<feature type="chain" id="PRO_5041699174" evidence="2">
    <location>
        <begin position="24"/>
        <end position="78"/>
    </location>
</feature>
<name>A0AA84ZRE3_9TREM</name>
<feature type="region of interest" description="Disordered" evidence="1">
    <location>
        <begin position="24"/>
        <end position="60"/>
    </location>
</feature>
<evidence type="ECO:0000256" key="2">
    <source>
        <dbReference type="SAM" id="SignalP"/>
    </source>
</evidence>
<feature type="compositionally biased region" description="Basic and acidic residues" evidence="1">
    <location>
        <begin position="46"/>
        <end position="60"/>
    </location>
</feature>
<evidence type="ECO:0000313" key="3">
    <source>
        <dbReference type="Proteomes" id="UP000050790"/>
    </source>
</evidence>
<dbReference type="WBParaSite" id="SMRG1_41430.1">
    <property type="protein sequence ID" value="SMRG1_41430.1"/>
    <property type="gene ID" value="SMRG1_41430"/>
</dbReference>
<reference evidence="4" key="1">
    <citation type="submission" date="2023-11" db="UniProtKB">
        <authorList>
            <consortium name="WormBaseParasite"/>
        </authorList>
    </citation>
    <scope>IDENTIFICATION</scope>
</reference>
<proteinExistence type="predicted"/>
<organism evidence="3 4">
    <name type="scientific">Schistosoma margrebowiei</name>
    <dbReference type="NCBI Taxonomy" id="48269"/>
    <lineage>
        <taxon>Eukaryota</taxon>
        <taxon>Metazoa</taxon>
        <taxon>Spiralia</taxon>
        <taxon>Lophotrochozoa</taxon>
        <taxon>Platyhelminthes</taxon>
        <taxon>Trematoda</taxon>
        <taxon>Digenea</taxon>
        <taxon>Strigeidida</taxon>
        <taxon>Schistosomatoidea</taxon>
        <taxon>Schistosomatidae</taxon>
        <taxon>Schistosoma</taxon>
    </lineage>
</organism>
<evidence type="ECO:0000256" key="1">
    <source>
        <dbReference type="SAM" id="MobiDB-lite"/>
    </source>
</evidence>